<dbReference type="AlphaFoldDB" id="A0A511JGF2"/>
<organism evidence="2 3">
    <name type="scientific">Cellulomonas terrae</name>
    <dbReference type="NCBI Taxonomy" id="311234"/>
    <lineage>
        <taxon>Bacteria</taxon>
        <taxon>Bacillati</taxon>
        <taxon>Actinomycetota</taxon>
        <taxon>Actinomycetes</taxon>
        <taxon>Micrococcales</taxon>
        <taxon>Cellulomonadaceae</taxon>
        <taxon>Cellulomonas</taxon>
    </lineage>
</organism>
<reference evidence="2 3" key="1">
    <citation type="submission" date="2019-07" db="EMBL/GenBank/DDBJ databases">
        <title>Whole genome shotgun sequence of Cellulomonas terrae NBRC 100819.</title>
        <authorList>
            <person name="Hosoyama A."/>
            <person name="Uohara A."/>
            <person name="Ohji S."/>
            <person name="Ichikawa N."/>
        </authorList>
    </citation>
    <scope>NUCLEOTIDE SEQUENCE [LARGE SCALE GENOMIC DNA]</scope>
    <source>
        <strain evidence="2 3">NBRC 100819</strain>
    </source>
</reference>
<comment type="caution">
    <text evidence="2">The sequence shown here is derived from an EMBL/GenBank/DDBJ whole genome shotgun (WGS) entry which is preliminary data.</text>
</comment>
<evidence type="ECO:0000256" key="1">
    <source>
        <dbReference type="SAM" id="MobiDB-lite"/>
    </source>
</evidence>
<protein>
    <submittedName>
        <fullName evidence="2">Uncharacterized protein</fullName>
    </submittedName>
</protein>
<evidence type="ECO:0000313" key="2">
    <source>
        <dbReference type="EMBL" id="GEL97026.1"/>
    </source>
</evidence>
<proteinExistence type="predicted"/>
<evidence type="ECO:0000313" key="3">
    <source>
        <dbReference type="Proteomes" id="UP000321049"/>
    </source>
</evidence>
<name>A0A511JGF2_9CELL</name>
<sequence>MGTLEVAAGLLRELLQVRRAEGAAHDRATSPTNLRPNARVHERHSHWPWVSPFGHRSSLAQNGQ</sequence>
<dbReference type="Proteomes" id="UP000321049">
    <property type="component" value="Unassembled WGS sequence"/>
</dbReference>
<dbReference type="EMBL" id="BJWH01000002">
    <property type="protein sequence ID" value="GEL97026.1"/>
    <property type="molecule type" value="Genomic_DNA"/>
</dbReference>
<feature type="region of interest" description="Disordered" evidence="1">
    <location>
        <begin position="21"/>
        <end position="40"/>
    </location>
</feature>
<accession>A0A511JGF2</accession>
<gene>
    <name evidence="2" type="ORF">CTE05_05730</name>
</gene>
<keyword evidence="3" id="KW-1185">Reference proteome</keyword>